<dbReference type="InterPro" id="IPR036097">
    <property type="entry name" value="HisK_dim/P_sf"/>
</dbReference>
<evidence type="ECO:0000313" key="11">
    <source>
        <dbReference type="EMBL" id="MDX5985623.1"/>
    </source>
</evidence>
<dbReference type="InterPro" id="IPR011006">
    <property type="entry name" value="CheY-like_superfamily"/>
</dbReference>
<dbReference type="SUPFAM" id="SSF55785">
    <property type="entry name" value="PYP-like sensor domain (PAS domain)"/>
    <property type="match status" value="2"/>
</dbReference>
<evidence type="ECO:0000256" key="1">
    <source>
        <dbReference type="ARBA" id="ARBA00000085"/>
    </source>
</evidence>
<dbReference type="PROSITE" id="PS50109">
    <property type="entry name" value="HIS_KIN"/>
    <property type="match status" value="1"/>
</dbReference>
<dbReference type="InterPro" id="IPR035965">
    <property type="entry name" value="PAS-like_dom_sf"/>
</dbReference>
<protein>
    <recommendedName>
        <fullName evidence="2">histidine kinase</fullName>
        <ecNumber evidence="2">2.7.13.3</ecNumber>
    </recommendedName>
</protein>
<dbReference type="PROSITE" id="PS50112">
    <property type="entry name" value="PAS"/>
    <property type="match status" value="1"/>
</dbReference>
<keyword evidence="4" id="KW-0808">Transferase</keyword>
<dbReference type="NCBIfam" id="TIGR00229">
    <property type="entry name" value="sensory_box"/>
    <property type="match status" value="2"/>
</dbReference>
<name>A0ABU4PN81_9SPHN</name>
<feature type="domain" description="Histidine kinase" evidence="7">
    <location>
        <begin position="619"/>
        <end position="843"/>
    </location>
</feature>
<feature type="domain" description="PAS" evidence="9">
    <location>
        <begin position="356"/>
        <end position="411"/>
    </location>
</feature>
<feature type="modified residue" description="4-aspartylphosphate" evidence="6">
    <location>
        <position position="915"/>
    </location>
</feature>
<dbReference type="SMART" id="SM00387">
    <property type="entry name" value="HATPase_c"/>
    <property type="match status" value="1"/>
</dbReference>
<dbReference type="InterPro" id="IPR013656">
    <property type="entry name" value="PAS_4"/>
</dbReference>
<proteinExistence type="predicted"/>
<evidence type="ECO:0000256" key="5">
    <source>
        <dbReference type="ARBA" id="ARBA00022777"/>
    </source>
</evidence>
<dbReference type="PANTHER" id="PTHR43065:SF42">
    <property type="entry name" value="TWO-COMPONENT SENSOR PPRA"/>
    <property type="match status" value="1"/>
</dbReference>
<dbReference type="InterPro" id="IPR004358">
    <property type="entry name" value="Sig_transdc_His_kin-like_C"/>
</dbReference>
<dbReference type="Pfam" id="PF02518">
    <property type="entry name" value="HATPase_c"/>
    <property type="match status" value="1"/>
</dbReference>
<evidence type="ECO:0000259" key="7">
    <source>
        <dbReference type="PROSITE" id="PS50109"/>
    </source>
</evidence>
<dbReference type="Proteomes" id="UP001279660">
    <property type="component" value="Unassembled WGS sequence"/>
</dbReference>
<dbReference type="InterPro" id="IPR003594">
    <property type="entry name" value="HATPase_dom"/>
</dbReference>
<dbReference type="Pfam" id="PF08447">
    <property type="entry name" value="PAS_3"/>
    <property type="match status" value="1"/>
</dbReference>
<keyword evidence="3 6" id="KW-0597">Phosphoprotein</keyword>
<organism evidence="11 12">
    <name type="scientific">Sphingomonas echinoides</name>
    <dbReference type="NCBI Taxonomy" id="59803"/>
    <lineage>
        <taxon>Bacteria</taxon>
        <taxon>Pseudomonadati</taxon>
        <taxon>Pseudomonadota</taxon>
        <taxon>Alphaproteobacteria</taxon>
        <taxon>Sphingomonadales</taxon>
        <taxon>Sphingomonadaceae</taxon>
        <taxon>Sphingomonas</taxon>
    </lineage>
</organism>
<dbReference type="Gene3D" id="3.30.450.40">
    <property type="match status" value="1"/>
</dbReference>
<dbReference type="InterPro" id="IPR003018">
    <property type="entry name" value="GAF"/>
</dbReference>
<dbReference type="InterPro" id="IPR001789">
    <property type="entry name" value="Sig_transdc_resp-reg_receiver"/>
</dbReference>
<dbReference type="PROSITE" id="PS50110">
    <property type="entry name" value="RESPONSE_REGULATORY"/>
    <property type="match status" value="1"/>
</dbReference>
<dbReference type="SMART" id="SM00448">
    <property type="entry name" value="REC"/>
    <property type="match status" value="1"/>
</dbReference>
<dbReference type="Gene3D" id="3.30.565.10">
    <property type="entry name" value="Histidine kinase-like ATPase, C-terminal domain"/>
    <property type="match status" value="1"/>
</dbReference>
<dbReference type="CDD" id="cd00082">
    <property type="entry name" value="HisKA"/>
    <property type="match status" value="1"/>
</dbReference>
<dbReference type="InterPro" id="IPR001610">
    <property type="entry name" value="PAC"/>
</dbReference>
<dbReference type="PROSITE" id="PS50113">
    <property type="entry name" value="PAC"/>
    <property type="match status" value="1"/>
</dbReference>
<dbReference type="RefSeq" id="WP_010407665.1">
    <property type="nucleotide sequence ID" value="NZ_JAWXXV010000001.1"/>
</dbReference>
<dbReference type="InterPro" id="IPR036890">
    <property type="entry name" value="HATPase_C_sf"/>
</dbReference>
<dbReference type="SUPFAM" id="SSF55874">
    <property type="entry name" value="ATPase domain of HSP90 chaperone/DNA topoisomerase II/histidine kinase"/>
    <property type="match status" value="1"/>
</dbReference>
<keyword evidence="12" id="KW-1185">Reference proteome</keyword>
<dbReference type="EMBL" id="JAWXXV010000001">
    <property type="protein sequence ID" value="MDX5985623.1"/>
    <property type="molecule type" value="Genomic_DNA"/>
</dbReference>
<dbReference type="InterPro" id="IPR000014">
    <property type="entry name" value="PAS"/>
</dbReference>
<dbReference type="SMART" id="SM00086">
    <property type="entry name" value="PAC"/>
    <property type="match status" value="2"/>
</dbReference>
<dbReference type="Pfam" id="PF00512">
    <property type="entry name" value="HisKA"/>
    <property type="match status" value="1"/>
</dbReference>
<dbReference type="SMART" id="SM00388">
    <property type="entry name" value="HisKA"/>
    <property type="match status" value="1"/>
</dbReference>
<dbReference type="SUPFAM" id="SSF55781">
    <property type="entry name" value="GAF domain-like"/>
    <property type="match status" value="1"/>
</dbReference>
<dbReference type="Gene3D" id="3.40.50.2300">
    <property type="match status" value="1"/>
</dbReference>
<feature type="domain" description="Response regulatory" evidence="8">
    <location>
        <begin position="865"/>
        <end position="981"/>
    </location>
</feature>
<evidence type="ECO:0000259" key="8">
    <source>
        <dbReference type="PROSITE" id="PS50110"/>
    </source>
</evidence>
<dbReference type="InterPro" id="IPR029016">
    <property type="entry name" value="GAF-like_dom_sf"/>
</dbReference>
<evidence type="ECO:0000313" key="12">
    <source>
        <dbReference type="Proteomes" id="UP001279660"/>
    </source>
</evidence>
<dbReference type="InterPro" id="IPR005467">
    <property type="entry name" value="His_kinase_dom"/>
</dbReference>
<dbReference type="Gene3D" id="2.10.70.100">
    <property type="match status" value="1"/>
</dbReference>
<keyword evidence="5" id="KW-0418">Kinase</keyword>
<reference evidence="11 12" key="1">
    <citation type="submission" date="2023-11" db="EMBL/GenBank/DDBJ databases">
        <title>MicrobeMod: A computational toolkit for identifying prokaryotic methylation and restriction-modification with nanopore sequencing.</title>
        <authorList>
            <person name="Crits-Christoph A."/>
            <person name="Kang S.C."/>
            <person name="Lee H."/>
            <person name="Ostrov N."/>
        </authorList>
    </citation>
    <scope>NUCLEOTIDE SEQUENCE [LARGE SCALE GENOMIC DNA]</scope>
    <source>
        <strain evidence="11 12">ATCC 14820</strain>
    </source>
</reference>
<dbReference type="Pfam" id="PF01590">
    <property type="entry name" value="GAF"/>
    <property type="match status" value="1"/>
</dbReference>
<evidence type="ECO:0000256" key="6">
    <source>
        <dbReference type="PROSITE-ProRule" id="PRU00169"/>
    </source>
</evidence>
<dbReference type="Gene3D" id="3.30.450.20">
    <property type="entry name" value="PAS domain"/>
    <property type="match status" value="3"/>
</dbReference>
<sequence>MAPENPKTDPASSRAGVRFLDGGGAVGALLRDFDWAAHPLGPPQDWPAALKLSVGLCLRSSFPTAIYWGPDFRLLYNDAWTVLADNHPWALGRPAAEARPDVWPVLGAQFRETLAAAEGISHVAQRLMMVRGGVPTETFWSYNSSPILDEDGVAHGILNQGLEVTAQVLNERALIAAKTERDFVLDLVERQRVERDSDDVMHLTAEALGRYLGVDRTGFFDVTPDHIVQYRAGWVGGALSPLTRPIPAAVFGARWDAAMRTGETISFCTPNDRDAPPADALALVGSKAGVTVPLLRGGEWQGGFYLSHAEPRDWTRNEIALIEEVAELSWDAVARVRAVEQLRALNANLAGEVAARTAERDRLWEVSEDLLGIATRDGRWLAVNPAWERALGWSAEHILGRDSQWLRHPEDTGGSAAEIARIAATGRTHRLEKRLRTQAGDYRTFAWQTTLFGDRLYSNARDITEERRQHQELLAAETRTRMVLQAMDGVGVWTYDLANDRFESDSEFAALYGFSPEHVARGVTLADVMGRIHPDDLPSMQATIAHVRATGGDGANEYRLQLPDGSVRWIMARNHVLRDPGGKPGKVVGVGVDVTRQRELEERLRQSQKMEAVGQLTGGLAHDFNNLLTGISGALELMQLRLNQGRMDDLPRYIGAAQSGAARAAALTHRLLAFSRRQPLDPRPTDVAKLIAGMEDLVRGTLGPSIALEVSTGADSWPILADANQLENALLNLCINARDAMPDGGTVTIATHNVVLDATAASERDVPPGPYLSLNVADTGTGMSQEVIARAFDPFFTTKPMGQGTGLGLSMIYGFVRQSGGHVQIDSARDRGTTMTLLLPRHIGEAADLIAAGAGAAIPAGAGETVLVVDDEPTVRMLVMELLGELGYLAIETETGEQALKVLESRARIDLLITDVGLPGGMNGRQVADAARTHRPDLPVLFITGFAENAVVGDGPLEPGMALIVKPFAMDTLAARIRAMLAGA</sequence>
<gene>
    <name evidence="11" type="ORF">SIL82_15310</name>
</gene>
<dbReference type="CDD" id="cd00130">
    <property type="entry name" value="PAS"/>
    <property type="match status" value="2"/>
</dbReference>
<dbReference type="EC" id="2.7.13.3" evidence="2"/>
<evidence type="ECO:0000256" key="3">
    <source>
        <dbReference type="ARBA" id="ARBA00022553"/>
    </source>
</evidence>
<evidence type="ECO:0000256" key="4">
    <source>
        <dbReference type="ARBA" id="ARBA00022679"/>
    </source>
</evidence>
<dbReference type="Gene3D" id="1.10.287.130">
    <property type="match status" value="1"/>
</dbReference>
<dbReference type="InterPro" id="IPR000700">
    <property type="entry name" value="PAS-assoc_C"/>
</dbReference>
<dbReference type="SUPFAM" id="SSF47384">
    <property type="entry name" value="Homodimeric domain of signal transducing histidine kinase"/>
    <property type="match status" value="1"/>
</dbReference>
<feature type="domain" description="PAC" evidence="10">
    <location>
        <begin position="554"/>
        <end position="606"/>
    </location>
</feature>
<evidence type="ECO:0000259" key="10">
    <source>
        <dbReference type="PROSITE" id="PS50113"/>
    </source>
</evidence>
<dbReference type="InterPro" id="IPR013655">
    <property type="entry name" value="PAS_fold_3"/>
</dbReference>
<dbReference type="PRINTS" id="PR00344">
    <property type="entry name" value="BCTRLSENSOR"/>
</dbReference>
<evidence type="ECO:0000256" key="2">
    <source>
        <dbReference type="ARBA" id="ARBA00012438"/>
    </source>
</evidence>
<evidence type="ECO:0000259" key="9">
    <source>
        <dbReference type="PROSITE" id="PS50112"/>
    </source>
</evidence>
<dbReference type="SMART" id="SM00091">
    <property type="entry name" value="PAS"/>
    <property type="match status" value="2"/>
</dbReference>
<dbReference type="Pfam" id="PF08448">
    <property type="entry name" value="PAS_4"/>
    <property type="match status" value="1"/>
</dbReference>
<dbReference type="CDD" id="cd18161">
    <property type="entry name" value="REC_hyHK_blue-like"/>
    <property type="match status" value="1"/>
</dbReference>
<dbReference type="Pfam" id="PF00072">
    <property type="entry name" value="Response_reg"/>
    <property type="match status" value="1"/>
</dbReference>
<accession>A0ABU4PN81</accession>
<dbReference type="InterPro" id="IPR003661">
    <property type="entry name" value="HisK_dim/P_dom"/>
</dbReference>
<dbReference type="SUPFAM" id="SSF52172">
    <property type="entry name" value="CheY-like"/>
    <property type="match status" value="1"/>
</dbReference>
<comment type="catalytic activity">
    <reaction evidence="1">
        <text>ATP + protein L-histidine = ADP + protein N-phospho-L-histidine.</text>
        <dbReference type="EC" id="2.7.13.3"/>
    </reaction>
</comment>
<comment type="caution">
    <text evidence="11">The sequence shown here is derived from an EMBL/GenBank/DDBJ whole genome shotgun (WGS) entry which is preliminary data.</text>
</comment>
<dbReference type="SMART" id="SM00065">
    <property type="entry name" value="GAF"/>
    <property type="match status" value="1"/>
</dbReference>
<dbReference type="PANTHER" id="PTHR43065">
    <property type="entry name" value="SENSOR HISTIDINE KINASE"/>
    <property type="match status" value="1"/>
</dbReference>